<dbReference type="Pfam" id="PF25212">
    <property type="entry name" value="HVO_A0114"/>
    <property type="match status" value="1"/>
</dbReference>
<evidence type="ECO:0000313" key="2">
    <source>
        <dbReference type="Proteomes" id="UP000319449"/>
    </source>
</evidence>
<proteinExistence type="predicted"/>
<dbReference type="OrthoDB" id="9809537at2"/>
<reference evidence="1 2" key="1">
    <citation type="submission" date="2019-07" db="EMBL/GenBank/DDBJ databases">
        <title>Genomic Encyclopedia of Archaeal and Bacterial Type Strains, Phase II (KMG-II): from individual species to whole genera.</title>
        <authorList>
            <person name="Goeker M."/>
        </authorList>
    </citation>
    <scope>NUCLEOTIDE SEQUENCE [LARGE SCALE GENOMIC DNA]</scope>
    <source>
        <strain evidence="1 2">ATCC BAA-1139</strain>
    </source>
</reference>
<dbReference type="Proteomes" id="UP000319449">
    <property type="component" value="Unassembled WGS sequence"/>
</dbReference>
<keyword evidence="2" id="KW-1185">Reference proteome</keyword>
<name>A0A562V6P8_9BACT</name>
<dbReference type="Gene3D" id="1.10.10.10">
    <property type="entry name" value="Winged helix-like DNA-binding domain superfamily/Winged helix DNA-binding domain"/>
    <property type="match status" value="1"/>
</dbReference>
<gene>
    <name evidence="1" type="ORF">JN12_03823</name>
</gene>
<dbReference type="InterPro" id="IPR036388">
    <property type="entry name" value="WH-like_DNA-bd_sf"/>
</dbReference>
<dbReference type="AlphaFoldDB" id="A0A562V6P8"/>
<sequence length="122" mass="14265">MKERRDLKIGIKSDKEFFAELKGLAGRIDDGWLPEKPVERLYFDDLPSLLKHLTPKRFELLAELRRMGHASINALAKHLHRQYRNVFDDVKTMERLGLVEKDSSGHFYVPWDEIDASFKLVA</sequence>
<organism evidence="1 2">
    <name type="scientific">Geobacter argillaceus</name>
    <dbReference type="NCBI Taxonomy" id="345631"/>
    <lineage>
        <taxon>Bacteria</taxon>
        <taxon>Pseudomonadati</taxon>
        <taxon>Thermodesulfobacteriota</taxon>
        <taxon>Desulfuromonadia</taxon>
        <taxon>Geobacterales</taxon>
        <taxon>Geobacteraceae</taxon>
        <taxon>Geobacter</taxon>
    </lineage>
</organism>
<dbReference type="InterPro" id="IPR036390">
    <property type="entry name" value="WH_DNA-bd_sf"/>
</dbReference>
<comment type="caution">
    <text evidence="1">The sequence shown here is derived from an EMBL/GenBank/DDBJ whole genome shotgun (WGS) entry which is preliminary data.</text>
</comment>
<dbReference type="SUPFAM" id="SSF46785">
    <property type="entry name" value="Winged helix' DNA-binding domain"/>
    <property type="match status" value="1"/>
</dbReference>
<protein>
    <submittedName>
        <fullName evidence="1">MarR family protein</fullName>
    </submittedName>
</protein>
<evidence type="ECO:0000313" key="1">
    <source>
        <dbReference type="EMBL" id="TWJ13512.1"/>
    </source>
</evidence>
<accession>A0A562V6P8</accession>
<dbReference type="RefSeq" id="WP_145025774.1">
    <property type="nucleotide sequence ID" value="NZ_VLLN01000039.1"/>
</dbReference>
<dbReference type="EMBL" id="VLLN01000039">
    <property type="protein sequence ID" value="TWJ13512.1"/>
    <property type="molecule type" value="Genomic_DNA"/>
</dbReference>